<evidence type="ECO:0000313" key="4">
    <source>
        <dbReference type="Proteomes" id="UP001209535"/>
    </source>
</evidence>
<keyword evidence="1" id="KW-1133">Transmembrane helix</keyword>
<name>A0ABT2X7T9_9RHOB</name>
<protein>
    <submittedName>
        <fullName evidence="3">Pilus assembly protein</fullName>
    </submittedName>
</protein>
<keyword evidence="1" id="KW-0472">Membrane</keyword>
<accession>A0ABT2X7T9</accession>
<comment type="caution">
    <text evidence="3">The sequence shown here is derived from an EMBL/GenBank/DDBJ whole genome shotgun (WGS) entry which is preliminary data.</text>
</comment>
<dbReference type="RefSeq" id="WP_263334696.1">
    <property type="nucleotide sequence ID" value="NZ_JAOVQO010000006.1"/>
</dbReference>
<reference evidence="3 4" key="1">
    <citation type="submission" date="2022-10" db="EMBL/GenBank/DDBJ databases">
        <title>Defluviimonas sp. nov., isolated from ocean surface sediments.</title>
        <authorList>
            <person name="He W."/>
            <person name="Wang L."/>
            <person name="Zhang D.-F."/>
        </authorList>
    </citation>
    <scope>NUCLEOTIDE SEQUENCE [LARGE SCALE GENOMIC DNA]</scope>
    <source>
        <strain evidence="3 4">WL0024</strain>
    </source>
</reference>
<sequence length="174" mass="18380">MTRFSIRNTPLSRTIHAARRFRRAEDGVALIEFAIVLPAMLLVFAVIIEGSRLMFAYHAAITGVRDATRYLSRVVPVDICTTGGSVTGHTAKLTGIVSQSVSGTPVFPPLVTVNSVTPSLACVAGTYRNNPAPVATVTASFSISFPFSGVFALYGGNVTPLTKSVTDSARVFGT</sequence>
<keyword evidence="1" id="KW-0812">Transmembrane</keyword>
<gene>
    <name evidence="3" type="ORF">OEZ60_07455</name>
</gene>
<organism evidence="3 4">
    <name type="scientific">Albidovulum salinarum</name>
    <dbReference type="NCBI Taxonomy" id="2984153"/>
    <lineage>
        <taxon>Bacteria</taxon>
        <taxon>Pseudomonadati</taxon>
        <taxon>Pseudomonadota</taxon>
        <taxon>Alphaproteobacteria</taxon>
        <taxon>Rhodobacterales</taxon>
        <taxon>Paracoccaceae</taxon>
        <taxon>Albidovulum</taxon>
    </lineage>
</organism>
<evidence type="ECO:0000259" key="2">
    <source>
        <dbReference type="Pfam" id="PF07811"/>
    </source>
</evidence>
<keyword evidence="4" id="KW-1185">Reference proteome</keyword>
<proteinExistence type="predicted"/>
<feature type="transmembrane region" description="Helical" evidence="1">
    <location>
        <begin position="28"/>
        <end position="48"/>
    </location>
</feature>
<evidence type="ECO:0000313" key="3">
    <source>
        <dbReference type="EMBL" id="MCU9847840.1"/>
    </source>
</evidence>
<dbReference type="Proteomes" id="UP001209535">
    <property type="component" value="Unassembled WGS sequence"/>
</dbReference>
<evidence type="ECO:0000256" key="1">
    <source>
        <dbReference type="SAM" id="Phobius"/>
    </source>
</evidence>
<dbReference type="InterPro" id="IPR012495">
    <property type="entry name" value="TadE-like_dom"/>
</dbReference>
<feature type="domain" description="TadE-like" evidence="2">
    <location>
        <begin position="27"/>
        <end position="69"/>
    </location>
</feature>
<dbReference type="EMBL" id="JAOVQO010000006">
    <property type="protein sequence ID" value="MCU9847840.1"/>
    <property type="molecule type" value="Genomic_DNA"/>
</dbReference>
<dbReference type="Pfam" id="PF07811">
    <property type="entry name" value="TadE"/>
    <property type="match status" value="1"/>
</dbReference>